<accession>A0A5A7TR87</accession>
<evidence type="ECO:0000313" key="2">
    <source>
        <dbReference type="EMBL" id="KAA0043915.1"/>
    </source>
</evidence>
<comment type="caution">
    <text evidence="2">The sequence shown here is derived from an EMBL/GenBank/DDBJ whole genome shotgun (WGS) entry which is preliminary data.</text>
</comment>
<dbReference type="Proteomes" id="UP000321947">
    <property type="component" value="Unassembled WGS sequence"/>
</dbReference>
<evidence type="ECO:0000313" key="5">
    <source>
        <dbReference type="Proteomes" id="UP000321947"/>
    </source>
</evidence>
<reference evidence="4 5" key="1">
    <citation type="submission" date="2019-08" db="EMBL/GenBank/DDBJ databases">
        <title>Draft genome sequences of two oriental melons (Cucumis melo L. var makuwa).</title>
        <authorList>
            <person name="Kwon S.-Y."/>
        </authorList>
    </citation>
    <scope>NUCLEOTIDE SEQUENCE [LARGE SCALE GENOMIC DNA]</scope>
    <source>
        <strain evidence="5">cv. Chang Bougi</strain>
        <strain evidence="4">cv. SW 3</strain>
        <tissue evidence="2">Leaf</tissue>
    </source>
</reference>
<dbReference type="EMBL" id="SSTE01014973">
    <property type="protein sequence ID" value="KAA0043915.1"/>
    <property type="molecule type" value="Genomic_DNA"/>
</dbReference>
<dbReference type="Proteomes" id="UP000321393">
    <property type="component" value="Unassembled WGS sequence"/>
</dbReference>
<feature type="region of interest" description="Disordered" evidence="1">
    <location>
        <begin position="1"/>
        <end position="21"/>
    </location>
</feature>
<dbReference type="STRING" id="1194695.A0A5A7TR87"/>
<dbReference type="EMBL" id="SSTD01003829">
    <property type="protein sequence ID" value="TYK25222.1"/>
    <property type="molecule type" value="Genomic_DNA"/>
</dbReference>
<evidence type="ECO:0000313" key="4">
    <source>
        <dbReference type="Proteomes" id="UP000321393"/>
    </source>
</evidence>
<sequence length="92" mass="10881">MKGCDTGKHEFERKRNRPERYDRNFAEEPLKAIKKIDKVIAIRESRHIAWRMRGKKAKGLEEDLKEDRSLTLPKIKVKVVPSQGEHNQPMEE</sequence>
<evidence type="ECO:0000313" key="3">
    <source>
        <dbReference type="EMBL" id="TYK25222.1"/>
    </source>
</evidence>
<protein>
    <submittedName>
        <fullName evidence="2 3">Ribosome biogenesis protein RLP24</fullName>
    </submittedName>
</protein>
<name>A0A5A7TR87_CUCMM</name>
<proteinExistence type="predicted"/>
<organism evidence="2 4">
    <name type="scientific">Cucumis melo var. makuwa</name>
    <name type="common">Oriental melon</name>
    <dbReference type="NCBI Taxonomy" id="1194695"/>
    <lineage>
        <taxon>Eukaryota</taxon>
        <taxon>Viridiplantae</taxon>
        <taxon>Streptophyta</taxon>
        <taxon>Embryophyta</taxon>
        <taxon>Tracheophyta</taxon>
        <taxon>Spermatophyta</taxon>
        <taxon>Magnoliopsida</taxon>
        <taxon>eudicotyledons</taxon>
        <taxon>Gunneridae</taxon>
        <taxon>Pentapetalae</taxon>
        <taxon>rosids</taxon>
        <taxon>fabids</taxon>
        <taxon>Cucurbitales</taxon>
        <taxon>Cucurbitaceae</taxon>
        <taxon>Benincaseae</taxon>
        <taxon>Cucumis</taxon>
    </lineage>
</organism>
<gene>
    <name evidence="3" type="ORF">E5676_scaffold352G003520</name>
    <name evidence="2" type="ORF">E6C27_scaffold236G002550</name>
</gene>
<dbReference type="AlphaFoldDB" id="A0A5A7TR87"/>
<evidence type="ECO:0000256" key="1">
    <source>
        <dbReference type="SAM" id="MobiDB-lite"/>
    </source>
</evidence>